<dbReference type="GO" id="GO:0006508">
    <property type="term" value="P:proteolysis"/>
    <property type="evidence" value="ECO:0007669"/>
    <property type="project" value="UniProtKB-KW"/>
</dbReference>
<dbReference type="GO" id="GO:0004252">
    <property type="term" value="F:serine-type endopeptidase activity"/>
    <property type="evidence" value="ECO:0007669"/>
    <property type="project" value="InterPro"/>
</dbReference>
<keyword evidence="7" id="KW-0482">Metalloprotease</keyword>
<feature type="chain" id="PRO_5005459001" description="Murein endopeptidase" evidence="9">
    <location>
        <begin position="31"/>
        <end position="322"/>
    </location>
</feature>
<evidence type="ECO:0008006" key="12">
    <source>
        <dbReference type="Google" id="ProtNLM"/>
    </source>
</evidence>
<dbReference type="RefSeq" id="WP_050429047.1">
    <property type="nucleotide sequence ID" value="NZ_CP012159.1"/>
</dbReference>
<proteinExistence type="predicted"/>
<evidence type="ECO:0000313" key="11">
    <source>
        <dbReference type="Proteomes" id="UP000067626"/>
    </source>
</evidence>
<sequence>MLRRLSLWPPRALAPALSTLLLLATTAASAAPPSQSPHAKSQEQQRTPPRRPAPESSSTGKKVGPPQQQKAKGEASSRGAKTGTIIDKKPKGSMSLGAPNRGQLQGGQRLRSTRHLEVRPGARTWGVPQLVQALQRAATSVNKKFGHSVLLVGDLSKQGGGELDGHRSHQTGRDADLGFYATNSRGKPIQLKRFVAFDGAGESRGTPSWARFDDARNWALVQALLEDRNVNIRYLIVSSGLRTRLLAHAARKKVPKELLDRALATLISPKDSSHDDHFHIRIGCPETMRGTCIEESFVRSAGSPAAGAPGSPESAAASEVYD</sequence>
<dbReference type="GO" id="GO:0030288">
    <property type="term" value="C:outer membrane-bounded periplasmic space"/>
    <property type="evidence" value="ECO:0007669"/>
    <property type="project" value="InterPro"/>
</dbReference>
<evidence type="ECO:0000256" key="3">
    <source>
        <dbReference type="ARBA" id="ARBA00022729"/>
    </source>
</evidence>
<dbReference type="AlphaFoldDB" id="A0A0K1E7J4"/>
<evidence type="ECO:0000256" key="6">
    <source>
        <dbReference type="ARBA" id="ARBA00022833"/>
    </source>
</evidence>
<dbReference type="Gene3D" id="3.30.1380.10">
    <property type="match status" value="1"/>
</dbReference>
<feature type="compositionally biased region" description="Polar residues" evidence="8">
    <location>
        <begin position="36"/>
        <end position="47"/>
    </location>
</feature>
<feature type="signal peptide" evidence="9">
    <location>
        <begin position="1"/>
        <end position="30"/>
    </location>
</feature>
<keyword evidence="11" id="KW-1185">Reference proteome</keyword>
<evidence type="ECO:0000313" key="10">
    <source>
        <dbReference type="EMBL" id="AKT36543.1"/>
    </source>
</evidence>
<evidence type="ECO:0000256" key="2">
    <source>
        <dbReference type="ARBA" id="ARBA00022723"/>
    </source>
</evidence>
<dbReference type="SUPFAM" id="SSF55166">
    <property type="entry name" value="Hedgehog/DD-peptidase"/>
    <property type="match status" value="1"/>
</dbReference>
<evidence type="ECO:0000256" key="7">
    <source>
        <dbReference type="ARBA" id="ARBA00023049"/>
    </source>
</evidence>
<dbReference type="Pfam" id="PF03411">
    <property type="entry name" value="Peptidase_M74"/>
    <property type="match status" value="1"/>
</dbReference>
<dbReference type="InterPro" id="IPR005073">
    <property type="entry name" value="Peptidase_M74"/>
</dbReference>
<accession>A0A0K1E7J4</accession>
<feature type="region of interest" description="Disordered" evidence="8">
    <location>
        <begin position="27"/>
        <end position="109"/>
    </location>
</feature>
<dbReference type="STRING" id="52.CMC5_006590"/>
<name>A0A0K1E7J4_CHOCO</name>
<dbReference type="OrthoDB" id="5513628at2"/>
<evidence type="ECO:0000256" key="9">
    <source>
        <dbReference type="SAM" id="SignalP"/>
    </source>
</evidence>
<reference evidence="10 11" key="1">
    <citation type="submission" date="2015-07" db="EMBL/GenBank/DDBJ databases">
        <title>Genome analysis of myxobacterium Chondromyces crocatus Cm c5 reveals a high potential for natural compound synthesis and the genetic basis for the loss of fruiting body formation.</title>
        <authorList>
            <person name="Zaburannyi N."/>
            <person name="Bunk B."/>
            <person name="Maier J."/>
            <person name="Overmann J."/>
            <person name="Mueller R."/>
        </authorList>
    </citation>
    <scope>NUCLEOTIDE SEQUENCE [LARGE SCALE GENOMIC DNA]</scope>
    <source>
        <strain evidence="10 11">Cm c5</strain>
    </source>
</reference>
<dbReference type="GO" id="GO:0046872">
    <property type="term" value="F:metal ion binding"/>
    <property type="evidence" value="ECO:0007669"/>
    <property type="project" value="UniProtKB-KW"/>
</dbReference>
<gene>
    <name evidence="10" type="ORF">CMC5_006590</name>
</gene>
<organism evidence="10 11">
    <name type="scientific">Chondromyces crocatus</name>
    <dbReference type="NCBI Taxonomy" id="52"/>
    <lineage>
        <taxon>Bacteria</taxon>
        <taxon>Pseudomonadati</taxon>
        <taxon>Myxococcota</taxon>
        <taxon>Polyangia</taxon>
        <taxon>Polyangiales</taxon>
        <taxon>Polyangiaceae</taxon>
        <taxon>Chondromyces</taxon>
    </lineage>
</organism>
<evidence type="ECO:0000256" key="8">
    <source>
        <dbReference type="SAM" id="MobiDB-lite"/>
    </source>
</evidence>
<keyword evidence="4" id="KW-0574">Periplasm</keyword>
<evidence type="ECO:0000256" key="5">
    <source>
        <dbReference type="ARBA" id="ARBA00022801"/>
    </source>
</evidence>
<dbReference type="EMBL" id="CP012159">
    <property type="protein sequence ID" value="AKT36543.1"/>
    <property type="molecule type" value="Genomic_DNA"/>
</dbReference>
<evidence type="ECO:0000256" key="4">
    <source>
        <dbReference type="ARBA" id="ARBA00022764"/>
    </source>
</evidence>
<evidence type="ECO:0000256" key="1">
    <source>
        <dbReference type="ARBA" id="ARBA00022670"/>
    </source>
</evidence>
<dbReference type="GO" id="GO:0008237">
    <property type="term" value="F:metallopeptidase activity"/>
    <property type="evidence" value="ECO:0007669"/>
    <property type="project" value="UniProtKB-KW"/>
</dbReference>
<protein>
    <recommendedName>
        <fullName evidence="12">Murein endopeptidase</fullName>
    </recommendedName>
</protein>
<feature type="region of interest" description="Disordered" evidence="8">
    <location>
        <begin position="301"/>
        <end position="322"/>
    </location>
</feature>
<keyword evidence="1" id="KW-0645">Protease</keyword>
<feature type="compositionally biased region" description="Polar residues" evidence="8">
    <location>
        <begin position="55"/>
        <end position="70"/>
    </location>
</feature>
<dbReference type="InterPro" id="IPR009045">
    <property type="entry name" value="Zn_M74/Hedgehog-like"/>
</dbReference>
<keyword evidence="2" id="KW-0479">Metal-binding</keyword>
<dbReference type="KEGG" id="ccro:CMC5_006590"/>
<dbReference type="Proteomes" id="UP000067626">
    <property type="component" value="Chromosome"/>
</dbReference>
<keyword evidence="6" id="KW-0862">Zinc</keyword>
<keyword evidence="5" id="KW-0378">Hydrolase</keyword>
<keyword evidence="3 9" id="KW-0732">Signal</keyword>